<protein>
    <recommendedName>
        <fullName evidence="3">HTH CENPB-type domain-containing protein</fullName>
    </recommendedName>
</protein>
<dbReference type="Proteomes" id="UP000192927">
    <property type="component" value="Unassembled WGS sequence"/>
</dbReference>
<dbReference type="AlphaFoldDB" id="A0A1W5CUF8"/>
<evidence type="ECO:0000313" key="2">
    <source>
        <dbReference type="Proteomes" id="UP000192927"/>
    </source>
</evidence>
<keyword evidence="2" id="KW-1185">Reference proteome</keyword>
<accession>A0A1W5CUF8</accession>
<evidence type="ECO:0008006" key="3">
    <source>
        <dbReference type="Google" id="ProtNLM"/>
    </source>
</evidence>
<evidence type="ECO:0000313" key="1">
    <source>
        <dbReference type="EMBL" id="SLM34487.1"/>
    </source>
</evidence>
<organism evidence="1 2">
    <name type="scientific">Lasallia pustulata</name>
    <dbReference type="NCBI Taxonomy" id="136370"/>
    <lineage>
        <taxon>Eukaryota</taxon>
        <taxon>Fungi</taxon>
        <taxon>Dikarya</taxon>
        <taxon>Ascomycota</taxon>
        <taxon>Pezizomycotina</taxon>
        <taxon>Lecanoromycetes</taxon>
        <taxon>OSLEUM clade</taxon>
        <taxon>Umbilicariomycetidae</taxon>
        <taxon>Umbilicariales</taxon>
        <taxon>Umbilicariaceae</taxon>
        <taxon>Lasallia</taxon>
    </lineage>
</organism>
<sequence>MVRNYILKALRRVDFDDSDSHFTPLEKDKDTQIQQAYNYWLSTKDQEDPPSLHKVAKGHNIAYSTLRHRKNGVILKKEANQAMQKLTPIEEDVIALWVTTLTTWGSLPTHLQLVKMVPSPPPRAQVKHYFELYKSTKEQYDIDDENE</sequence>
<dbReference type="EMBL" id="FWEW01000292">
    <property type="protein sequence ID" value="SLM34487.1"/>
    <property type="molecule type" value="Genomic_DNA"/>
</dbReference>
<reference evidence="2" key="1">
    <citation type="submission" date="2017-03" db="EMBL/GenBank/DDBJ databases">
        <authorList>
            <person name="Sharma R."/>
            <person name="Thines M."/>
        </authorList>
    </citation>
    <scope>NUCLEOTIDE SEQUENCE [LARGE SCALE GENOMIC DNA]</scope>
</reference>
<name>A0A1W5CUF8_9LECA</name>
<proteinExistence type="predicted"/>